<dbReference type="PANTHER" id="PTHR10814">
    <property type="entry name" value="TRANSDUCIN-LIKE ENHANCER PROTEIN"/>
    <property type="match status" value="1"/>
</dbReference>
<feature type="non-terminal residue" evidence="2">
    <location>
        <position position="1"/>
    </location>
</feature>
<name>A0ABD0P1W2_CIRMR</name>
<evidence type="ECO:0000256" key="1">
    <source>
        <dbReference type="ARBA" id="ARBA00005969"/>
    </source>
</evidence>
<reference evidence="2 3" key="1">
    <citation type="submission" date="2024-05" db="EMBL/GenBank/DDBJ databases">
        <title>Genome sequencing and assembly of Indian major carp, Cirrhinus mrigala (Hamilton, 1822).</title>
        <authorList>
            <person name="Mohindra V."/>
            <person name="Chowdhury L.M."/>
            <person name="Lal K."/>
            <person name="Jena J.K."/>
        </authorList>
    </citation>
    <scope>NUCLEOTIDE SEQUENCE [LARGE SCALE GENOMIC DNA]</scope>
    <source>
        <strain evidence="2">CM1030</strain>
        <tissue evidence="2">Blood</tissue>
    </source>
</reference>
<dbReference type="Proteomes" id="UP001529510">
    <property type="component" value="Unassembled WGS sequence"/>
</dbReference>
<dbReference type="AlphaFoldDB" id="A0ABD0P1W2"/>
<dbReference type="InterPro" id="IPR009146">
    <property type="entry name" value="Groucho_enhance"/>
</dbReference>
<accession>A0ABD0P1W2</accession>
<evidence type="ECO:0000313" key="2">
    <source>
        <dbReference type="EMBL" id="KAL0168024.1"/>
    </source>
</evidence>
<dbReference type="EMBL" id="JAMKFB020000018">
    <property type="protein sequence ID" value="KAL0168024.1"/>
    <property type="molecule type" value="Genomic_DNA"/>
</dbReference>
<gene>
    <name evidence="2" type="ORF">M9458_036246</name>
</gene>
<evidence type="ECO:0000313" key="3">
    <source>
        <dbReference type="Proteomes" id="UP001529510"/>
    </source>
</evidence>
<organism evidence="2 3">
    <name type="scientific">Cirrhinus mrigala</name>
    <name type="common">Mrigala</name>
    <dbReference type="NCBI Taxonomy" id="683832"/>
    <lineage>
        <taxon>Eukaryota</taxon>
        <taxon>Metazoa</taxon>
        <taxon>Chordata</taxon>
        <taxon>Craniata</taxon>
        <taxon>Vertebrata</taxon>
        <taxon>Euteleostomi</taxon>
        <taxon>Actinopterygii</taxon>
        <taxon>Neopterygii</taxon>
        <taxon>Teleostei</taxon>
        <taxon>Ostariophysi</taxon>
        <taxon>Cypriniformes</taxon>
        <taxon>Cyprinidae</taxon>
        <taxon>Labeoninae</taxon>
        <taxon>Labeonini</taxon>
        <taxon>Cirrhinus</taxon>
    </lineage>
</organism>
<feature type="non-terminal residue" evidence="2">
    <location>
        <position position="54"/>
    </location>
</feature>
<keyword evidence="3" id="KW-1185">Reference proteome</keyword>
<comment type="similarity">
    <text evidence="1">Belongs to the WD repeat Groucho/TLE family.</text>
</comment>
<dbReference type="PANTHER" id="PTHR10814:SF24">
    <property type="entry name" value="TRANSDUCIN-LIKE ENHANCER PROTEIN 3"/>
    <property type="match status" value="1"/>
</dbReference>
<proteinExistence type="inferred from homology"/>
<protein>
    <submittedName>
        <fullName evidence="2">Uncharacterized protein</fullName>
    </submittedName>
</protein>
<comment type="caution">
    <text evidence="2">The sequence shown here is derived from an EMBL/GenBank/DDBJ whole genome shotgun (WGS) entry which is preliminary data.</text>
</comment>
<sequence length="54" mass="5602">APALRTPLSYPTPFAMMSHHEMNGSLTSPGVYAGLHISPQMSAAAAAAYGRSPM</sequence>